<dbReference type="InterPro" id="IPR001444">
    <property type="entry name" value="Flag_bb_rod_N"/>
</dbReference>
<keyword evidence="9" id="KW-1185">Reference proteome</keyword>
<organism evidence="8 9">
    <name type="scientific">Fusibacter ferrireducens</name>
    <dbReference type="NCBI Taxonomy" id="2785058"/>
    <lineage>
        <taxon>Bacteria</taxon>
        <taxon>Bacillati</taxon>
        <taxon>Bacillota</taxon>
        <taxon>Clostridia</taxon>
        <taxon>Eubacteriales</taxon>
        <taxon>Eubacteriales Family XII. Incertae Sedis</taxon>
        <taxon>Fusibacter</taxon>
    </lineage>
</organism>
<keyword evidence="4 6" id="KW-0975">Bacterial flagellum</keyword>
<evidence type="ECO:0000259" key="7">
    <source>
        <dbReference type="Pfam" id="PF00460"/>
    </source>
</evidence>
<keyword evidence="8" id="KW-0966">Cell projection</keyword>
<dbReference type="RefSeq" id="WP_194699961.1">
    <property type="nucleotide sequence ID" value="NZ_JADKNH010000001.1"/>
</dbReference>
<accession>A0ABR9ZMT3</accession>
<sequence>MFKSSFNYINLINKALDGSWMKNSAIASNIANVNTPGYKKETVSFEDALRTEMNLNTGVKMTKTDDRHLDPYNSGTIRTEKVYDTRYRVDGNNVDVDVENAELAKNTIYYNALVTEINGQYNRLKTALRINK</sequence>
<evidence type="ECO:0000256" key="2">
    <source>
        <dbReference type="ARBA" id="ARBA00009677"/>
    </source>
</evidence>
<comment type="function">
    <text evidence="5 6">Structural component of flagellum, the bacterial motility apparatus. Part of the rod structure of flagellar basal body.</text>
</comment>
<evidence type="ECO:0000313" key="8">
    <source>
        <dbReference type="EMBL" id="MBF4691719.1"/>
    </source>
</evidence>
<dbReference type="EMBL" id="JADKNH010000001">
    <property type="protein sequence ID" value="MBF4691719.1"/>
    <property type="molecule type" value="Genomic_DNA"/>
</dbReference>
<comment type="subcellular location">
    <subcellularLocation>
        <location evidence="1 6">Bacterial flagellum basal body</location>
    </subcellularLocation>
</comment>
<dbReference type="Proteomes" id="UP000614200">
    <property type="component" value="Unassembled WGS sequence"/>
</dbReference>
<evidence type="ECO:0000256" key="3">
    <source>
        <dbReference type="ARBA" id="ARBA00014376"/>
    </source>
</evidence>
<keyword evidence="8" id="KW-0969">Cilium</keyword>
<gene>
    <name evidence="8" type="primary">flgB</name>
    <name evidence="8" type="ORF">ISU02_01240</name>
</gene>
<comment type="subunit">
    <text evidence="6">The basal body constitutes a major portion of the flagellar organelle and consists of a number of rings mounted on a central rod.</text>
</comment>
<feature type="domain" description="Flagellar basal body rod protein N-terminal" evidence="7">
    <location>
        <begin position="25"/>
        <end position="39"/>
    </location>
</feature>
<name>A0ABR9ZMT3_9FIRM</name>
<dbReference type="InterPro" id="IPR006300">
    <property type="entry name" value="FlgB"/>
</dbReference>
<comment type="similarity">
    <text evidence="2 6">Belongs to the flagella basal body rod proteins family.</text>
</comment>
<evidence type="ECO:0000313" key="9">
    <source>
        <dbReference type="Proteomes" id="UP000614200"/>
    </source>
</evidence>
<keyword evidence="8" id="KW-0282">Flagellum</keyword>
<evidence type="ECO:0000256" key="4">
    <source>
        <dbReference type="ARBA" id="ARBA00023143"/>
    </source>
</evidence>
<evidence type="ECO:0000256" key="1">
    <source>
        <dbReference type="ARBA" id="ARBA00004117"/>
    </source>
</evidence>
<dbReference type="PIRSF" id="PIRSF002889">
    <property type="entry name" value="Rod_FlgB"/>
    <property type="match status" value="1"/>
</dbReference>
<comment type="caution">
    <text evidence="8">The sequence shown here is derived from an EMBL/GenBank/DDBJ whole genome shotgun (WGS) entry which is preliminary data.</text>
</comment>
<protein>
    <recommendedName>
        <fullName evidence="3 6">Flagellar basal body rod protein FlgB</fullName>
    </recommendedName>
</protein>
<evidence type="ECO:0000256" key="6">
    <source>
        <dbReference type="PIRNR" id="PIRNR002889"/>
    </source>
</evidence>
<reference evidence="8 9" key="1">
    <citation type="submission" date="2020-11" db="EMBL/GenBank/DDBJ databases">
        <title>Fusibacter basophilias sp. nov.</title>
        <authorList>
            <person name="Qiu D."/>
        </authorList>
    </citation>
    <scope>NUCLEOTIDE SEQUENCE [LARGE SCALE GENOMIC DNA]</scope>
    <source>
        <strain evidence="8 9">Q10-2</strain>
    </source>
</reference>
<dbReference type="NCBIfam" id="TIGR01396">
    <property type="entry name" value="FlgB"/>
    <property type="match status" value="1"/>
</dbReference>
<dbReference type="Pfam" id="PF00460">
    <property type="entry name" value="Flg_bb_rod"/>
    <property type="match status" value="1"/>
</dbReference>
<dbReference type="PANTHER" id="PTHR30435:SF19">
    <property type="entry name" value="FLAGELLAR BASAL-BODY ROD PROTEIN FLGG"/>
    <property type="match status" value="1"/>
</dbReference>
<evidence type="ECO:0000256" key="5">
    <source>
        <dbReference type="ARBA" id="ARBA00024934"/>
    </source>
</evidence>
<dbReference type="PANTHER" id="PTHR30435">
    <property type="entry name" value="FLAGELLAR PROTEIN"/>
    <property type="match status" value="1"/>
</dbReference>
<proteinExistence type="inferred from homology"/>